<dbReference type="EMBL" id="JAOJ01000003">
    <property type="protein sequence ID" value="EUA67615.1"/>
    <property type="molecule type" value="Genomic_DNA"/>
</dbReference>
<dbReference type="AlphaFoldDB" id="X8DJF6"/>
<protein>
    <submittedName>
        <fullName evidence="2">AMP-binding enzyme family protein</fullName>
    </submittedName>
</protein>
<reference evidence="2 3" key="1">
    <citation type="submission" date="2013-12" db="EMBL/GenBank/DDBJ databases">
        <authorList>
            <person name="Zelazny A."/>
            <person name="Olivier K."/>
            <person name="Holland S."/>
            <person name="Lenaerts A."/>
            <person name="Ordway D."/>
            <person name="DeGroote M.A."/>
            <person name="Parker T."/>
            <person name="Sizemore C."/>
            <person name="Tallon L.J."/>
            <person name="Sadzewicz L.K."/>
            <person name="Sengamalay N."/>
            <person name="Fraser C.M."/>
            <person name="Hine E."/>
            <person name="Shefchek K.A."/>
            <person name="Das S.P."/>
            <person name="Tettelin H."/>
        </authorList>
    </citation>
    <scope>NUCLEOTIDE SEQUENCE [LARGE SCALE GENOMIC DNA]</scope>
    <source>
        <strain evidence="2 3">1513</strain>
    </source>
</reference>
<accession>X8DJF6</accession>
<evidence type="ECO:0000259" key="1">
    <source>
        <dbReference type="Pfam" id="PF00501"/>
    </source>
</evidence>
<dbReference type="InterPro" id="IPR000873">
    <property type="entry name" value="AMP-dep_synth/lig_dom"/>
</dbReference>
<sequence length="287" mass="30984">MTETISTAAVPTTDLEEQVKRRIEQVVSNDPQLAALLPEDSVTEAVNEPDLPLVEVIRRLLEGYGDRPALGQRAFEFVTGDDGATVIALKPEYTTVSYRELWERAEAIAAAWHEQGIRDGDFVAQLGFTSTDFASLDVAGLRLGTVSVPLQTGASLQQRNAILEETRPAVFAASIEYLDAAVDSVLATPSVRLLSVFDYHAEVDSQREALEAVRARLESAGRTIVVEALAEALTRGGTCPPRRCPVQIPMPCVCSSTPPEAPVPLRAPCIRNGWSPTCGRRSGSPTM</sequence>
<dbReference type="InterPro" id="IPR042099">
    <property type="entry name" value="ANL_N_sf"/>
</dbReference>
<organism evidence="2 3">
    <name type="scientific">Mycobacteroides abscessus subsp. bolletii 1513</name>
    <dbReference type="NCBI Taxonomy" id="1299321"/>
    <lineage>
        <taxon>Bacteria</taxon>
        <taxon>Bacillati</taxon>
        <taxon>Actinomycetota</taxon>
        <taxon>Actinomycetes</taxon>
        <taxon>Mycobacteriales</taxon>
        <taxon>Mycobacteriaceae</taxon>
        <taxon>Mycobacteroides</taxon>
        <taxon>Mycobacteroides abscessus</taxon>
    </lineage>
</organism>
<name>X8DJF6_9MYCO</name>
<evidence type="ECO:0000313" key="2">
    <source>
        <dbReference type="EMBL" id="EUA67615.1"/>
    </source>
</evidence>
<dbReference type="PATRIC" id="fig|1299321.3.peg.5400"/>
<feature type="domain" description="AMP-dependent synthetase/ligase" evidence="1">
    <location>
        <begin position="87"/>
        <end position="199"/>
    </location>
</feature>
<gene>
    <name evidence="2" type="ORF">I540_5579</name>
</gene>
<proteinExistence type="predicted"/>
<dbReference type="Gene3D" id="3.40.50.12780">
    <property type="entry name" value="N-terminal domain of ligase-like"/>
    <property type="match status" value="1"/>
</dbReference>
<dbReference type="SUPFAM" id="SSF56801">
    <property type="entry name" value="Acetyl-CoA synthetase-like"/>
    <property type="match status" value="1"/>
</dbReference>
<dbReference type="Proteomes" id="UP000023351">
    <property type="component" value="Unassembled WGS sequence"/>
</dbReference>
<comment type="caution">
    <text evidence="2">The sequence shown here is derived from an EMBL/GenBank/DDBJ whole genome shotgun (WGS) entry which is preliminary data.</text>
</comment>
<evidence type="ECO:0000313" key="3">
    <source>
        <dbReference type="Proteomes" id="UP000023351"/>
    </source>
</evidence>
<dbReference type="Pfam" id="PF00501">
    <property type="entry name" value="AMP-binding"/>
    <property type="match status" value="1"/>
</dbReference>